<comment type="caution">
    <text evidence="1">The sequence shown here is derived from an EMBL/GenBank/DDBJ whole genome shotgun (WGS) entry which is preliminary data.</text>
</comment>
<accession>A0A7X6A166</accession>
<reference evidence="1 2" key="1">
    <citation type="submission" date="2020-03" db="EMBL/GenBank/DDBJ databases">
        <title>Sequencing the genomes of 1000 actinobacteria strains.</title>
        <authorList>
            <person name="Klenk H.-P."/>
        </authorList>
    </citation>
    <scope>NUCLEOTIDE SEQUENCE [LARGE SCALE GENOMIC DNA]</scope>
    <source>
        <strain evidence="1 2">DSM 45490</strain>
    </source>
</reference>
<name>A0A7X6A166_9ACTN</name>
<dbReference type="Proteomes" id="UP000555407">
    <property type="component" value="Unassembled WGS sequence"/>
</dbReference>
<gene>
    <name evidence="1" type="ORF">BJY22_002541</name>
</gene>
<protein>
    <submittedName>
        <fullName evidence="1">Uncharacterized protein</fullName>
    </submittedName>
</protein>
<sequence>MFILVGLRSTFHWHENYLRYSQAREAVEAERRSFHVGAPPYDDRAKRAQLLVAAVTRIEQEEMGTWLRTVSMEPKAGPSLAARPAND</sequence>
<evidence type="ECO:0000313" key="2">
    <source>
        <dbReference type="Proteomes" id="UP000555407"/>
    </source>
</evidence>
<evidence type="ECO:0000313" key="1">
    <source>
        <dbReference type="EMBL" id="NIK56824.1"/>
    </source>
</evidence>
<proteinExistence type="predicted"/>
<dbReference type="AlphaFoldDB" id="A0A7X6A166"/>
<keyword evidence="2" id="KW-1185">Reference proteome</keyword>
<dbReference type="InterPro" id="IPR025325">
    <property type="entry name" value="DUF4231"/>
</dbReference>
<organism evidence="1 2">
    <name type="scientific">Kribbella shirazensis</name>
    <dbReference type="NCBI Taxonomy" id="1105143"/>
    <lineage>
        <taxon>Bacteria</taxon>
        <taxon>Bacillati</taxon>
        <taxon>Actinomycetota</taxon>
        <taxon>Actinomycetes</taxon>
        <taxon>Propionibacteriales</taxon>
        <taxon>Kribbellaceae</taxon>
        <taxon>Kribbella</taxon>
    </lineage>
</organism>
<dbReference type="Pfam" id="PF14015">
    <property type="entry name" value="DUF4231"/>
    <property type="match status" value="1"/>
</dbReference>
<dbReference type="EMBL" id="JAASRO010000001">
    <property type="protein sequence ID" value="NIK56824.1"/>
    <property type="molecule type" value="Genomic_DNA"/>
</dbReference>